<evidence type="ECO:0000313" key="3">
    <source>
        <dbReference type="Proteomes" id="UP000006050"/>
    </source>
</evidence>
<sequence>MSRFQKVLLNPYLIGWAYLIALLNYDFMFFRGEARGVGALLIQIVIIVIKILSFLLAGKFMIQGLGKNFGRYFLYFMMVIAMFHFGSILIPSAIDYNFIVILSVPWFFYFDSKSN</sequence>
<gene>
    <name evidence="2" type="ordered locus">Belba_2133</name>
</gene>
<keyword evidence="3" id="KW-1185">Reference proteome</keyword>
<dbReference type="OrthoDB" id="9943957at2"/>
<feature type="transmembrane region" description="Helical" evidence="1">
    <location>
        <begin position="7"/>
        <end position="25"/>
    </location>
</feature>
<name>I3Z632_BELBD</name>
<feature type="transmembrane region" description="Helical" evidence="1">
    <location>
        <begin position="69"/>
        <end position="90"/>
    </location>
</feature>
<dbReference type="RefSeq" id="WP_014772664.1">
    <property type="nucleotide sequence ID" value="NC_018010.1"/>
</dbReference>
<evidence type="ECO:0000313" key="2">
    <source>
        <dbReference type="EMBL" id="AFL84700.1"/>
    </source>
</evidence>
<dbReference type="AlphaFoldDB" id="I3Z632"/>
<feature type="transmembrane region" description="Helical" evidence="1">
    <location>
        <begin position="37"/>
        <end position="57"/>
    </location>
</feature>
<accession>I3Z632</accession>
<organism evidence="2 3">
    <name type="scientific">Belliella baltica (strain DSM 15883 / CIP 108006 / LMG 21964 / BA134)</name>
    <dbReference type="NCBI Taxonomy" id="866536"/>
    <lineage>
        <taxon>Bacteria</taxon>
        <taxon>Pseudomonadati</taxon>
        <taxon>Bacteroidota</taxon>
        <taxon>Cytophagia</taxon>
        <taxon>Cytophagales</taxon>
        <taxon>Cyclobacteriaceae</taxon>
        <taxon>Belliella</taxon>
    </lineage>
</organism>
<evidence type="ECO:0000256" key="1">
    <source>
        <dbReference type="SAM" id="Phobius"/>
    </source>
</evidence>
<feature type="transmembrane region" description="Helical" evidence="1">
    <location>
        <begin position="96"/>
        <end position="112"/>
    </location>
</feature>
<protein>
    <submittedName>
        <fullName evidence="2">Uncharacterized protein</fullName>
    </submittedName>
</protein>
<dbReference type="KEGG" id="bbd:Belba_2133"/>
<keyword evidence="1" id="KW-1133">Transmembrane helix</keyword>
<reference evidence="3" key="1">
    <citation type="submission" date="2012-06" db="EMBL/GenBank/DDBJ databases">
        <title>The complete genome of Belliella baltica DSM 15883.</title>
        <authorList>
            <person name="Lucas S."/>
            <person name="Copeland A."/>
            <person name="Lapidus A."/>
            <person name="Goodwin L."/>
            <person name="Pitluck S."/>
            <person name="Peters L."/>
            <person name="Mikhailova N."/>
            <person name="Davenport K."/>
            <person name="Kyrpides N."/>
            <person name="Mavromatis K."/>
            <person name="Pagani I."/>
            <person name="Ivanova N."/>
            <person name="Ovchinnikova G."/>
            <person name="Zeytun A."/>
            <person name="Detter J.C."/>
            <person name="Han C."/>
            <person name="Land M."/>
            <person name="Hauser L."/>
            <person name="Markowitz V."/>
            <person name="Cheng J.-F."/>
            <person name="Hugenholtz P."/>
            <person name="Woyke T."/>
            <person name="Wu D."/>
            <person name="Tindall B."/>
            <person name="Pomrenke H."/>
            <person name="Brambilla E."/>
            <person name="Klenk H.-P."/>
            <person name="Eisen J.A."/>
        </authorList>
    </citation>
    <scope>NUCLEOTIDE SEQUENCE [LARGE SCALE GENOMIC DNA]</scope>
    <source>
        <strain evidence="3">DSM 15883 / CIP 108006 / LMG 21964 / BA134</strain>
    </source>
</reference>
<keyword evidence="1" id="KW-0472">Membrane</keyword>
<dbReference type="HOGENOM" id="CLU_2104212_0_0_10"/>
<dbReference type="EMBL" id="CP003281">
    <property type="protein sequence ID" value="AFL84700.1"/>
    <property type="molecule type" value="Genomic_DNA"/>
</dbReference>
<dbReference type="Proteomes" id="UP000006050">
    <property type="component" value="Chromosome"/>
</dbReference>
<proteinExistence type="predicted"/>
<keyword evidence="1" id="KW-0812">Transmembrane</keyword>